<reference evidence="1" key="1">
    <citation type="submission" date="2025-08" db="UniProtKB">
        <authorList>
            <consortium name="Ensembl"/>
        </authorList>
    </citation>
    <scope>IDENTIFICATION</scope>
</reference>
<protein>
    <submittedName>
        <fullName evidence="1">Uncharacterized protein</fullName>
    </submittedName>
</protein>
<evidence type="ECO:0000313" key="1">
    <source>
        <dbReference type="Ensembl" id="ENSCABP00000006615.1"/>
    </source>
</evidence>
<sequence length="95" mass="10594">EPVLACDLRKHGVWQVLIMDHPSMRILSWSCKMSDIVDEGIMHEWPLPPICSPRRSSGLGQVDGEQGRPRGSSSCCLEVALSGRMRSTMSGWKWG</sequence>
<dbReference type="Gene3D" id="3.40.50.2060">
    <property type="match status" value="1"/>
</dbReference>
<dbReference type="SUPFAM" id="SSF56815">
    <property type="entry name" value="Sec1/munc18-like (SM) proteins"/>
    <property type="match status" value="1"/>
</dbReference>
<dbReference type="GeneTree" id="ENSGT01030000236883"/>
<evidence type="ECO:0000313" key="2">
    <source>
        <dbReference type="Proteomes" id="UP000694404"/>
    </source>
</evidence>
<proteinExistence type="predicted"/>
<reference evidence="1" key="2">
    <citation type="submission" date="2025-09" db="UniProtKB">
        <authorList>
            <consortium name="Ensembl"/>
        </authorList>
    </citation>
    <scope>IDENTIFICATION</scope>
</reference>
<organism evidence="1 2">
    <name type="scientific">Chelonoidis abingdonii</name>
    <name type="common">Abingdon island giant tortoise</name>
    <name type="synonym">Testudo abingdonii</name>
    <dbReference type="NCBI Taxonomy" id="106734"/>
    <lineage>
        <taxon>Eukaryota</taxon>
        <taxon>Metazoa</taxon>
        <taxon>Chordata</taxon>
        <taxon>Craniata</taxon>
        <taxon>Vertebrata</taxon>
        <taxon>Euteleostomi</taxon>
        <taxon>Archelosauria</taxon>
        <taxon>Testudinata</taxon>
        <taxon>Testudines</taxon>
        <taxon>Cryptodira</taxon>
        <taxon>Durocryptodira</taxon>
        <taxon>Testudinoidea</taxon>
        <taxon>Testudinidae</taxon>
        <taxon>Chelonoidis</taxon>
    </lineage>
</organism>
<name>A0A8C0GCB2_CHEAB</name>
<dbReference type="Proteomes" id="UP000694404">
    <property type="component" value="Unplaced"/>
</dbReference>
<dbReference type="InterPro" id="IPR043154">
    <property type="entry name" value="Sec-1-like_dom1"/>
</dbReference>
<accession>A0A8C0GCB2</accession>
<dbReference type="InterPro" id="IPR036045">
    <property type="entry name" value="Sec1-like_sf"/>
</dbReference>
<keyword evidence="2" id="KW-1185">Reference proteome</keyword>
<dbReference type="Ensembl" id="ENSCABT00000007227.1">
    <property type="protein sequence ID" value="ENSCABP00000006615.1"/>
    <property type="gene ID" value="ENSCABG00000005007.1"/>
</dbReference>
<dbReference type="AlphaFoldDB" id="A0A8C0GCB2"/>